<dbReference type="InterPro" id="IPR029039">
    <property type="entry name" value="Flavoprotein-like_sf"/>
</dbReference>
<dbReference type="SUPFAM" id="SSF52218">
    <property type="entry name" value="Flavoproteins"/>
    <property type="match status" value="1"/>
</dbReference>
<dbReference type="AlphaFoldDB" id="X1K338"/>
<dbReference type="PROSITE" id="PS50902">
    <property type="entry name" value="FLAVODOXIN_LIKE"/>
    <property type="match status" value="1"/>
</dbReference>
<feature type="domain" description="Flavodoxin-like" evidence="1">
    <location>
        <begin position="4"/>
        <end position="45"/>
    </location>
</feature>
<dbReference type="InterPro" id="IPR001226">
    <property type="entry name" value="Flavodoxin_CS"/>
</dbReference>
<comment type="caution">
    <text evidence="2">The sequence shown here is derived from an EMBL/GenBank/DDBJ whole genome shotgun (WGS) entry which is preliminary data.</text>
</comment>
<reference evidence="2" key="1">
    <citation type="journal article" date="2014" name="Front. Microbiol.">
        <title>High frequency of phylogenetically diverse reductive dehalogenase-homologous genes in deep subseafloor sedimentary metagenomes.</title>
        <authorList>
            <person name="Kawai M."/>
            <person name="Futagami T."/>
            <person name="Toyoda A."/>
            <person name="Takaki Y."/>
            <person name="Nishi S."/>
            <person name="Hori S."/>
            <person name="Arai W."/>
            <person name="Tsubouchi T."/>
            <person name="Morono Y."/>
            <person name="Uchiyama I."/>
            <person name="Ito T."/>
            <person name="Fujiyama A."/>
            <person name="Inagaki F."/>
            <person name="Takami H."/>
        </authorList>
    </citation>
    <scope>NUCLEOTIDE SEQUENCE</scope>
    <source>
        <strain evidence="2">Expedition CK06-06</strain>
    </source>
</reference>
<sequence length="45" mass="5065">MPKVLIVYYSRTGNTKEMAGLIAEGVRREKDVEVEVKAVQDTKVI</sequence>
<dbReference type="GO" id="GO:0010181">
    <property type="term" value="F:FMN binding"/>
    <property type="evidence" value="ECO:0007669"/>
    <property type="project" value="InterPro"/>
</dbReference>
<protein>
    <recommendedName>
        <fullName evidence="1">Flavodoxin-like domain-containing protein</fullName>
    </recommendedName>
</protein>
<dbReference type="EMBL" id="BARV01000699">
    <property type="protein sequence ID" value="GAI01427.1"/>
    <property type="molecule type" value="Genomic_DNA"/>
</dbReference>
<gene>
    <name evidence="2" type="ORF">S06H3_02398</name>
</gene>
<accession>X1K338</accession>
<dbReference type="Gene3D" id="3.40.50.360">
    <property type="match status" value="1"/>
</dbReference>
<proteinExistence type="predicted"/>
<evidence type="ECO:0000313" key="2">
    <source>
        <dbReference type="EMBL" id="GAI01427.1"/>
    </source>
</evidence>
<organism evidence="2">
    <name type="scientific">marine sediment metagenome</name>
    <dbReference type="NCBI Taxonomy" id="412755"/>
    <lineage>
        <taxon>unclassified sequences</taxon>
        <taxon>metagenomes</taxon>
        <taxon>ecological metagenomes</taxon>
    </lineage>
</organism>
<dbReference type="Pfam" id="PF00258">
    <property type="entry name" value="Flavodoxin_1"/>
    <property type="match status" value="1"/>
</dbReference>
<evidence type="ECO:0000259" key="1">
    <source>
        <dbReference type="PROSITE" id="PS50902"/>
    </source>
</evidence>
<name>X1K338_9ZZZZ</name>
<dbReference type="InterPro" id="IPR008254">
    <property type="entry name" value="Flavodoxin/NO_synth"/>
</dbReference>
<dbReference type="GO" id="GO:0009055">
    <property type="term" value="F:electron transfer activity"/>
    <property type="evidence" value="ECO:0007669"/>
    <property type="project" value="InterPro"/>
</dbReference>
<dbReference type="PROSITE" id="PS00201">
    <property type="entry name" value="FLAVODOXIN"/>
    <property type="match status" value="1"/>
</dbReference>